<dbReference type="InterPro" id="IPR029063">
    <property type="entry name" value="SAM-dependent_MTases_sf"/>
</dbReference>
<comment type="caution">
    <text evidence="2">The sequence shown here is derived from an EMBL/GenBank/DDBJ whole genome shotgun (WGS) entry which is preliminary data.</text>
</comment>
<proteinExistence type="predicted"/>
<dbReference type="EMBL" id="JAPQKS010000007">
    <property type="protein sequence ID" value="KAJ5219933.1"/>
    <property type="molecule type" value="Genomic_DNA"/>
</dbReference>
<dbReference type="GeneID" id="83205736"/>
<dbReference type="Proteomes" id="UP001150941">
    <property type="component" value="Unassembled WGS sequence"/>
</dbReference>
<name>A0A9W9TER2_9EURO</name>
<dbReference type="Gene3D" id="3.40.50.150">
    <property type="entry name" value="Vaccinia Virus protein VP39"/>
    <property type="match status" value="1"/>
</dbReference>
<dbReference type="AlphaFoldDB" id="A0A9W9TER2"/>
<reference evidence="2" key="2">
    <citation type="journal article" date="2023" name="IMA Fungus">
        <title>Comparative genomic study of the Penicillium genus elucidates a diverse pangenome and 15 lateral gene transfer events.</title>
        <authorList>
            <person name="Petersen C."/>
            <person name="Sorensen T."/>
            <person name="Nielsen M.R."/>
            <person name="Sondergaard T.E."/>
            <person name="Sorensen J.L."/>
            <person name="Fitzpatrick D.A."/>
            <person name="Frisvad J.C."/>
            <person name="Nielsen K.L."/>
        </authorList>
    </citation>
    <scope>NUCLEOTIDE SEQUENCE</scope>
    <source>
        <strain evidence="2">IBT 19713</strain>
    </source>
</reference>
<dbReference type="Pfam" id="PF13649">
    <property type="entry name" value="Methyltransf_25"/>
    <property type="match status" value="1"/>
</dbReference>
<accession>A0A9W9TER2</accession>
<evidence type="ECO:0000259" key="1">
    <source>
        <dbReference type="Pfam" id="PF13649"/>
    </source>
</evidence>
<dbReference type="RefSeq" id="XP_058326763.1">
    <property type="nucleotide sequence ID" value="XM_058478433.1"/>
</dbReference>
<protein>
    <recommendedName>
        <fullName evidence="1">Methyltransferase domain-containing protein</fullName>
    </recommendedName>
</protein>
<dbReference type="SUPFAM" id="SSF53335">
    <property type="entry name" value="S-adenosyl-L-methionine-dependent methyltransferases"/>
    <property type="match status" value="1"/>
</dbReference>
<organism evidence="2 3">
    <name type="scientific">Penicillium chermesinum</name>
    <dbReference type="NCBI Taxonomy" id="63820"/>
    <lineage>
        <taxon>Eukaryota</taxon>
        <taxon>Fungi</taxon>
        <taxon>Dikarya</taxon>
        <taxon>Ascomycota</taxon>
        <taxon>Pezizomycotina</taxon>
        <taxon>Eurotiomycetes</taxon>
        <taxon>Eurotiomycetidae</taxon>
        <taxon>Eurotiales</taxon>
        <taxon>Aspergillaceae</taxon>
        <taxon>Penicillium</taxon>
    </lineage>
</organism>
<evidence type="ECO:0000313" key="2">
    <source>
        <dbReference type="EMBL" id="KAJ5219933.1"/>
    </source>
</evidence>
<reference evidence="2" key="1">
    <citation type="submission" date="2022-11" db="EMBL/GenBank/DDBJ databases">
        <authorList>
            <person name="Petersen C."/>
        </authorList>
    </citation>
    <scope>NUCLEOTIDE SEQUENCE</scope>
    <source>
        <strain evidence="2">IBT 19713</strain>
    </source>
</reference>
<gene>
    <name evidence="2" type="ORF">N7468_009137</name>
</gene>
<evidence type="ECO:0000313" key="3">
    <source>
        <dbReference type="Proteomes" id="UP001150941"/>
    </source>
</evidence>
<feature type="domain" description="Methyltransferase" evidence="1">
    <location>
        <begin position="61"/>
        <end position="159"/>
    </location>
</feature>
<dbReference type="OrthoDB" id="417697at2759"/>
<sequence length="298" mass="33260">MTTPSHVENYDPSNFWTTPARNFRTSARLHLQHFLFQNTIGFLIEPSIEEHLATLSQPLKIADLACGNGVWLTELHTHLGDKVSAQLDGFDINPVNFPAPAFLPASVKLQQRDVLAEPLSAEMIGTYDVVHIRAFVSIVPDGNVGPILAVASKLLKPGGFIQWDESRGDIWMVESPSPQVSTSACESIVQVLWSGQKARNISDKWVEGLDKLLDKSGFQDSRLLAREKRKQDYKGWTEDYLIVWEELASYFPTKSEAPDAPLSRESWLDMFAAAVRETEQGVAVHQGRVFVAVGQKPY</sequence>
<dbReference type="CDD" id="cd02440">
    <property type="entry name" value="AdoMet_MTases"/>
    <property type="match status" value="1"/>
</dbReference>
<dbReference type="InterPro" id="IPR041698">
    <property type="entry name" value="Methyltransf_25"/>
</dbReference>
<keyword evidence="3" id="KW-1185">Reference proteome</keyword>